<dbReference type="PROSITE" id="PS52012">
    <property type="entry name" value="CFEM"/>
    <property type="match status" value="1"/>
</dbReference>
<keyword evidence="6" id="KW-0732">Signal</keyword>
<feature type="binding site" description="axial binding residue" evidence="9">
    <location>
        <position position="25"/>
    </location>
    <ligand>
        <name>heme</name>
        <dbReference type="ChEBI" id="CHEBI:30413"/>
    </ligand>
    <ligandPart>
        <name>Fe</name>
        <dbReference type="ChEBI" id="CHEBI:18248"/>
    </ligandPart>
</feature>
<accession>G9NUZ2</accession>
<dbReference type="AlphaFoldDB" id="G9NUZ2"/>
<comment type="caution">
    <text evidence="11">The sequence shown here is derived from an EMBL/GenBank/DDBJ whole genome shotgun (WGS) entry which is preliminary data.</text>
</comment>
<comment type="subcellular location">
    <subcellularLocation>
        <location evidence="1">Membrane</location>
        <topology evidence="1">Lipid-anchor</topology>
        <topology evidence="1">GPI-anchor</topology>
    </subcellularLocation>
    <subcellularLocation>
        <location evidence="2">Secreted</location>
    </subcellularLocation>
</comment>
<sequence length="56" mass="5750">EKVPSCSVPCIQNAIAAVTPCHFTDYACACKYHGKVTSAATACVVGSCGLQRAVSM</sequence>
<feature type="domain" description="CFEM" evidence="10">
    <location>
        <begin position="1"/>
        <end position="56"/>
    </location>
</feature>
<keyword evidence="4" id="KW-0964">Secreted</keyword>
<keyword evidence="5" id="KW-0336">GPI-anchor</keyword>
<evidence type="ECO:0000256" key="4">
    <source>
        <dbReference type="ARBA" id="ARBA00022525"/>
    </source>
</evidence>
<evidence type="ECO:0000256" key="3">
    <source>
        <dbReference type="ARBA" id="ARBA00010031"/>
    </source>
</evidence>
<dbReference type="OrthoDB" id="3767534at2759"/>
<keyword evidence="8" id="KW-0449">Lipoprotein</keyword>
<evidence type="ECO:0000256" key="8">
    <source>
        <dbReference type="ARBA" id="ARBA00023288"/>
    </source>
</evidence>
<reference evidence="11 12" key="1">
    <citation type="journal article" date="2011" name="Genome Biol.">
        <title>Comparative genome sequence analysis underscores mycoparasitism as the ancestral life style of Trichoderma.</title>
        <authorList>
            <person name="Kubicek C.P."/>
            <person name="Herrera-Estrella A."/>
            <person name="Seidl-Seiboth V."/>
            <person name="Martinez D.A."/>
            <person name="Druzhinina I.S."/>
            <person name="Thon M."/>
            <person name="Zeilinger S."/>
            <person name="Casas-Flores S."/>
            <person name="Horwitz B.A."/>
            <person name="Mukherjee P.K."/>
            <person name="Mukherjee M."/>
            <person name="Kredics L."/>
            <person name="Alcaraz L.D."/>
            <person name="Aerts A."/>
            <person name="Antal Z."/>
            <person name="Atanasova L."/>
            <person name="Cervantes-Badillo M.G."/>
            <person name="Challacombe J."/>
            <person name="Chertkov O."/>
            <person name="McCluskey K."/>
            <person name="Coulpier F."/>
            <person name="Deshpande N."/>
            <person name="von Doehren H."/>
            <person name="Ebbole D.J."/>
            <person name="Esquivel-Naranjo E.U."/>
            <person name="Fekete E."/>
            <person name="Flipphi M."/>
            <person name="Glaser F."/>
            <person name="Gomez-Rodriguez E.Y."/>
            <person name="Gruber S."/>
            <person name="Han C."/>
            <person name="Henrissat B."/>
            <person name="Hermosa R."/>
            <person name="Hernandez-Onate M."/>
            <person name="Karaffa L."/>
            <person name="Kosti I."/>
            <person name="Le Crom S."/>
            <person name="Lindquist E."/>
            <person name="Lucas S."/>
            <person name="Luebeck M."/>
            <person name="Luebeck P.S."/>
            <person name="Margeot A."/>
            <person name="Metz B."/>
            <person name="Misra M."/>
            <person name="Nevalainen H."/>
            <person name="Omann M."/>
            <person name="Packer N."/>
            <person name="Perrone G."/>
            <person name="Uresti-Rivera E.E."/>
            <person name="Salamov A."/>
            <person name="Schmoll M."/>
            <person name="Seiboth B."/>
            <person name="Shapiro H."/>
            <person name="Sukno S."/>
            <person name="Tamayo-Ramos J.A."/>
            <person name="Tisch D."/>
            <person name="Wiest A."/>
            <person name="Wilkinson H.H."/>
            <person name="Zhang M."/>
            <person name="Coutinho P.M."/>
            <person name="Kenerley C.M."/>
            <person name="Monte E."/>
            <person name="Baker S.E."/>
            <person name="Grigoriev I.V."/>
        </authorList>
    </citation>
    <scope>NUCLEOTIDE SEQUENCE [LARGE SCALE GENOMIC DNA]</scope>
    <source>
        <strain evidence="12">ATCC 20476 / IMI 206040</strain>
    </source>
</reference>
<evidence type="ECO:0000256" key="1">
    <source>
        <dbReference type="ARBA" id="ARBA00004589"/>
    </source>
</evidence>
<keyword evidence="5" id="KW-0472">Membrane</keyword>
<dbReference type="Proteomes" id="UP000005426">
    <property type="component" value="Unassembled WGS sequence"/>
</dbReference>
<dbReference type="STRING" id="452589.G9NUZ2"/>
<dbReference type="HOGENOM" id="CLU_3019876_0_0_1"/>
<dbReference type="EMBL" id="ABDG02000024">
    <property type="protein sequence ID" value="EHK44816.1"/>
    <property type="molecule type" value="Genomic_DNA"/>
</dbReference>
<feature type="non-terminal residue" evidence="11">
    <location>
        <position position="56"/>
    </location>
</feature>
<organism evidence="11 12">
    <name type="scientific">Hypocrea atroviridis (strain ATCC 20476 / IMI 206040)</name>
    <name type="common">Trichoderma atroviride</name>
    <dbReference type="NCBI Taxonomy" id="452589"/>
    <lineage>
        <taxon>Eukaryota</taxon>
        <taxon>Fungi</taxon>
        <taxon>Dikarya</taxon>
        <taxon>Ascomycota</taxon>
        <taxon>Pezizomycotina</taxon>
        <taxon>Sordariomycetes</taxon>
        <taxon>Hypocreomycetidae</taxon>
        <taxon>Hypocreales</taxon>
        <taxon>Hypocreaceae</taxon>
        <taxon>Trichoderma</taxon>
    </lineage>
</organism>
<protein>
    <recommendedName>
        <fullName evidence="10">CFEM domain-containing protein</fullName>
    </recommendedName>
</protein>
<evidence type="ECO:0000256" key="2">
    <source>
        <dbReference type="ARBA" id="ARBA00004613"/>
    </source>
</evidence>
<gene>
    <name evidence="11" type="ORF">TRIATDRAFT_186226</name>
</gene>
<feature type="disulfide bond" evidence="9">
    <location>
        <begin position="21"/>
        <end position="28"/>
    </location>
</feature>
<keyword evidence="7 9" id="KW-1015">Disulfide bond</keyword>
<evidence type="ECO:0000259" key="10">
    <source>
        <dbReference type="PROSITE" id="PS52012"/>
    </source>
</evidence>
<evidence type="ECO:0000313" key="11">
    <source>
        <dbReference type="EMBL" id="EHK44816.1"/>
    </source>
</evidence>
<keyword evidence="5" id="KW-0325">Glycoprotein</keyword>
<keyword evidence="12" id="KW-1185">Reference proteome</keyword>
<dbReference type="GO" id="GO:0098552">
    <property type="term" value="C:side of membrane"/>
    <property type="evidence" value="ECO:0007669"/>
    <property type="project" value="UniProtKB-KW"/>
</dbReference>
<dbReference type="Pfam" id="PF05730">
    <property type="entry name" value="CFEM"/>
    <property type="match status" value="1"/>
</dbReference>
<evidence type="ECO:0000313" key="12">
    <source>
        <dbReference type="Proteomes" id="UP000005426"/>
    </source>
</evidence>
<feature type="non-terminal residue" evidence="11">
    <location>
        <position position="1"/>
    </location>
</feature>
<name>G9NUZ2_HYPAI</name>
<evidence type="ECO:0000256" key="6">
    <source>
        <dbReference type="ARBA" id="ARBA00022729"/>
    </source>
</evidence>
<keyword evidence="9" id="KW-0349">Heme</keyword>
<evidence type="ECO:0000256" key="5">
    <source>
        <dbReference type="ARBA" id="ARBA00022622"/>
    </source>
</evidence>
<evidence type="ECO:0000256" key="7">
    <source>
        <dbReference type="ARBA" id="ARBA00023157"/>
    </source>
</evidence>
<keyword evidence="9" id="KW-0479">Metal-binding</keyword>
<proteinExistence type="inferred from homology"/>
<dbReference type="OMA" id="DYACACK"/>
<comment type="caution">
    <text evidence="9">Lacks conserved residue(s) required for the propagation of feature annotation.</text>
</comment>
<dbReference type="GO" id="GO:0005576">
    <property type="term" value="C:extracellular region"/>
    <property type="evidence" value="ECO:0007669"/>
    <property type="project" value="UniProtKB-SubCell"/>
</dbReference>
<keyword evidence="9" id="KW-0408">Iron</keyword>
<comment type="similarity">
    <text evidence="3">Belongs to the RBT5 family.</text>
</comment>
<dbReference type="InterPro" id="IPR008427">
    <property type="entry name" value="Extracellular_membr_CFEM_dom"/>
</dbReference>
<evidence type="ECO:0000256" key="9">
    <source>
        <dbReference type="PROSITE-ProRule" id="PRU01356"/>
    </source>
</evidence>
<dbReference type="GO" id="GO:0046872">
    <property type="term" value="F:metal ion binding"/>
    <property type="evidence" value="ECO:0007669"/>
    <property type="project" value="UniProtKB-UniRule"/>
</dbReference>